<evidence type="ECO:0000256" key="3">
    <source>
        <dbReference type="ARBA" id="ARBA00022729"/>
    </source>
</evidence>
<dbReference type="SUPFAM" id="SSF48435">
    <property type="entry name" value="Bacterial muramidases"/>
    <property type="match status" value="1"/>
</dbReference>
<evidence type="ECO:0000259" key="5">
    <source>
        <dbReference type="Pfam" id="PF01464"/>
    </source>
</evidence>
<dbReference type="InterPro" id="IPR008258">
    <property type="entry name" value="Transglycosylase_SLT_dom_1"/>
</dbReference>
<dbReference type="eggNOG" id="COG0741">
    <property type="taxonomic scope" value="Bacteria"/>
</dbReference>
<feature type="domain" description="Transglycosylase SLT" evidence="5">
    <location>
        <begin position="499"/>
        <end position="597"/>
    </location>
</feature>
<organism evidence="6 7">
    <name type="scientific">Roseovarius nubinhibens (strain ATCC BAA-591 / DSM 15170 / ISM)</name>
    <dbReference type="NCBI Taxonomy" id="89187"/>
    <lineage>
        <taxon>Bacteria</taxon>
        <taxon>Pseudomonadati</taxon>
        <taxon>Pseudomonadota</taxon>
        <taxon>Alphaproteobacteria</taxon>
        <taxon>Rhodobacterales</taxon>
        <taxon>Roseobacteraceae</taxon>
        <taxon>Roseovarius</taxon>
    </lineage>
</organism>
<dbReference type="RefSeq" id="WP_009812485.1">
    <property type="nucleotide sequence ID" value="NZ_CH724156.1"/>
</dbReference>
<comment type="caution">
    <text evidence="6">The sequence shown here is derived from an EMBL/GenBank/DDBJ whole genome shotgun (WGS) entry which is preliminary data.</text>
</comment>
<protein>
    <submittedName>
        <fullName evidence="6">Transglycosylase, Slt family protein</fullName>
    </submittedName>
</protein>
<proteinExistence type="inferred from homology"/>
<comment type="similarity">
    <text evidence="1">Belongs to the transglycosylase Slt family.</text>
</comment>
<accession>A3SIA2</accession>
<dbReference type="STRING" id="89187.ISM_02300"/>
<dbReference type="Pfam" id="PF01464">
    <property type="entry name" value="SLT"/>
    <property type="match status" value="1"/>
</dbReference>
<dbReference type="CDD" id="cd13401">
    <property type="entry name" value="Slt70-like"/>
    <property type="match status" value="1"/>
</dbReference>
<dbReference type="InterPro" id="IPR023346">
    <property type="entry name" value="Lysozyme-like_dom_sf"/>
</dbReference>
<reference evidence="6 7" key="1">
    <citation type="submission" date="2005-12" db="EMBL/GenBank/DDBJ databases">
        <authorList>
            <person name="Moran M.A."/>
            <person name="Ferriera S."/>
            <person name="Johnson J."/>
            <person name="Kravitz S."/>
            <person name="Halpern A."/>
            <person name="Remington K."/>
            <person name="Beeson K."/>
            <person name="Tran B."/>
            <person name="Rogers Y.-H."/>
            <person name="Friedman R."/>
            <person name="Venter J.C."/>
        </authorList>
    </citation>
    <scope>NUCLEOTIDE SEQUENCE [LARGE SCALE GENOMIC DNA]</scope>
    <source>
        <strain evidence="7">ATCC BAA-591 / DSM 15170 / ISM</strain>
    </source>
</reference>
<comment type="similarity">
    <text evidence="2">Belongs to the virb1 family.</text>
</comment>
<evidence type="ECO:0000313" key="6">
    <source>
        <dbReference type="EMBL" id="EAP77083.1"/>
    </source>
</evidence>
<dbReference type="InterPro" id="IPR008939">
    <property type="entry name" value="Lytic_TGlycosylase_superhlx_U"/>
</dbReference>
<dbReference type="HOGENOM" id="CLU_015184_0_1_5"/>
<dbReference type="PANTHER" id="PTHR37423:SF2">
    <property type="entry name" value="MEMBRANE-BOUND LYTIC MUREIN TRANSGLYCOSYLASE C"/>
    <property type="match status" value="1"/>
</dbReference>
<dbReference type="Proteomes" id="UP000005954">
    <property type="component" value="Unassembled WGS sequence"/>
</dbReference>
<keyword evidence="3" id="KW-0732">Signal</keyword>
<dbReference type="SUPFAM" id="SSF53955">
    <property type="entry name" value="Lysozyme-like"/>
    <property type="match status" value="1"/>
</dbReference>
<dbReference type="AlphaFoldDB" id="A3SIA2"/>
<feature type="region of interest" description="Disordered" evidence="4">
    <location>
        <begin position="645"/>
        <end position="664"/>
    </location>
</feature>
<dbReference type="PANTHER" id="PTHR37423">
    <property type="entry name" value="SOLUBLE LYTIC MUREIN TRANSGLYCOSYLASE-RELATED"/>
    <property type="match status" value="1"/>
</dbReference>
<dbReference type="Gene3D" id="1.25.20.10">
    <property type="entry name" value="Bacterial muramidases"/>
    <property type="match status" value="1"/>
</dbReference>
<evidence type="ECO:0000256" key="2">
    <source>
        <dbReference type="ARBA" id="ARBA00009387"/>
    </source>
</evidence>
<evidence type="ECO:0000313" key="7">
    <source>
        <dbReference type="Proteomes" id="UP000005954"/>
    </source>
</evidence>
<dbReference type="GO" id="GO:0042597">
    <property type="term" value="C:periplasmic space"/>
    <property type="evidence" value="ECO:0007669"/>
    <property type="project" value="InterPro"/>
</dbReference>
<name>A3SIA2_ROSNI</name>
<evidence type="ECO:0000256" key="4">
    <source>
        <dbReference type="SAM" id="MobiDB-lite"/>
    </source>
</evidence>
<keyword evidence="7" id="KW-1185">Reference proteome</keyword>
<dbReference type="Gene3D" id="1.10.530.10">
    <property type="match status" value="1"/>
</dbReference>
<gene>
    <name evidence="6" type="ORF">ISM_02300</name>
</gene>
<dbReference type="GO" id="GO:0004553">
    <property type="term" value="F:hydrolase activity, hydrolyzing O-glycosyl compounds"/>
    <property type="evidence" value="ECO:0007669"/>
    <property type="project" value="InterPro"/>
</dbReference>
<evidence type="ECO:0000256" key="1">
    <source>
        <dbReference type="ARBA" id="ARBA00007734"/>
    </source>
</evidence>
<sequence length="664" mass="72425">MAIVFLLGAGFGVGLGAGVGPWATPGWAAEGLRDLPPRPLTSALLAAQDGRWIWARGLAERSGPAGPAIIDWMRLRAGHGSPQEVLAFLDSHGDFPGLDRLVEKSEPVFEEASDAEVLALFESRSPQTGGGVLRLARAQMAAGKQGDAEAGIVLAWRTLDLSTAEHDLFLAEHGPFLADHHAARLDMAEWRGLKDVALMRPLVSEAQQKLSALRDKIKNGGDPSAGISDLPKELQDDPLLSYRRFERLLDMGKTEEAMALTVAQSHSDKGLGIPDRWASWRRALARRMMREGKYDTAYALASVHGLEEGGDYADLEFLSGYLALRFLDDAELARDHFQRLSAAVNSPISRGRAGYWLGRAQEALGDPEAAQVSYEAGAEHPTSFYGLLAAEKAGVALPEDLNGREDLGDGRAAAFAKSLPYQAGVLLAKNGQDWYAEMFLTDLAERLSRDDLARLGQALDEMGDAHLQVMAGKAAASEGRVANGIYYPLHPMQEMDLPIDMEMALAIARRESEFDFSVRSHAGAEGLMQVMPGTARDVARDTGVAYDPEKVRNDWRYNAQLGASYLAQMAERFDGNILLVSAAYNAGPHRADQWIEALGDPRDPEVDVVDWVEHIPFRETRNYVQRVAESLPIYRARLGRDPLPQPFSKELAGRSLTPSLSQGN</sequence>
<dbReference type="EMBL" id="AALY01000001">
    <property type="protein sequence ID" value="EAP77083.1"/>
    <property type="molecule type" value="Genomic_DNA"/>
</dbReference>